<evidence type="ECO:0000313" key="8">
    <source>
        <dbReference type="EMBL" id="PIN08380.1"/>
    </source>
</evidence>
<dbReference type="Pfam" id="PF01754">
    <property type="entry name" value="zf-A20"/>
    <property type="match status" value="1"/>
</dbReference>
<dbReference type="OrthoDB" id="428577at2759"/>
<evidence type="ECO:0000259" key="7">
    <source>
        <dbReference type="PROSITE" id="PS51039"/>
    </source>
</evidence>
<dbReference type="EMBL" id="NKXS01003838">
    <property type="protein sequence ID" value="PIN08380.1"/>
    <property type="molecule type" value="Genomic_DNA"/>
</dbReference>
<evidence type="ECO:0000256" key="3">
    <source>
        <dbReference type="ARBA" id="ARBA00022771"/>
    </source>
</evidence>
<dbReference type="InterPro" id="IPR000058">
    <property type="entry name" value="Znf_AN1"/>
</dbReference>
<evidence type="ECO:0000256" key="4">
    <source>
        <dbReference type="ARBA" id="ARBA00022833"/>
    </source>
</evidence>
<dbReference type="AlphaFoldDB" id="A0A2G9GTN1"/>
<comment type="function">
    <text evidence="1">May be involved in environmental stress response.</text>
</comment>
<organism evidence="8 9">
    <name type="scientific">Handroanthus impetiginosus</name>
    <dbReference type="NCBI Taxonomy" id="429701"/>
    <lineage>
        <taxon>Eukaryota</taxon>
        <taxon>Viridiplantae</taxon>
        <taxon>Streptophyta</taxon>
        <taxon>Embryophyta</taxon>
        <taxon>Tracheophyta</taxon>
        <taxon>Spermatophyta</taxon>
        <taxon>Magnoliopsida</taxon>
        <taxon>eudicotyledons</taxon>
        <taxon>Gunneridae</taxon>
        <taxon>Pentapetalae</taxon>
        <taxon>asterids</taxon>
        <taxon>lamiids</taxon>
        <taxon>Lamiales</taxon>
        <taxon>Bignoniaceae</taxon>
        <taxon>Crescentiina</taxon>
        <taxon>Tabebuia alliance</taxon>
        <taxon>Handroanthus</taxon>
    </lineage>
</organism>
<evidence type="ECO:0000256" key="1">
    <source>
        <dbReference type="ARBA" id="ARBA00003732"/>
    </source>
</evidence>
<protein>
    <submittedName>
        <fullName evidence="8">Putative Zn-finger protein</fullName>
    </submittedName>
</protein>
<evidence type="ECO:0000256" key="5">
    <source>
        <dbReference type="PROSITE-ProRule" id="PRU00449"/>
    </source>
</evidence>
<dbReference type="InterPro" id="IPR002653">
    <property type="entry name" value="Znf_A20"/>
</dbReference>
<keyword evidence="2" id="KW-0479">Metal-binding</keyword>
<proteinExistence type="predicted"/>
<keyword evidence="4" id="KW-0862">Zinc</keyword>
<dbReference type="Pfam" id="PF01428">
    <property type="entry name" value="zf-AN1"/>
    <property type="match status" value="1"/>
</dbReference>
<dbReference type="Gene3D" id="4.10.1110.10">
    <property type="entry name" value="AN1-like Zinc finger"/>
    <property type="match status" value="1"/>
</dbReference>
<sequence>MDQSASGCSPRLCSCGCGFYGTPESGGLCSKCFKDYLKELMESTDELVLDSFKSSTISDIGDDNDNIPIIYDDSNNLPTISASQVSKNRCVTCKRKVGLLGFGCPCGGTFCGMHRYPEGHSCKHDFQTAGRVALEMENPVCMADKMKDRI</sequence>
<dbReference type="PROSITE" id="PS51039">
    <property type="entry name" value="ZF_AN1"/>
    <property type="match status" value="1"/>
</dbReference>
<evidence type="ECO:0000313" key="9">
    <source>
        <dbReference type="Proteomes" id="UP000231279"/>
    </source>
</evidence>
<evidence type="ECO:0000256" key="2">
    <source>
        <dbReference type="ARBA" id="ARBA00022723"/>
    </source>
</evidence>
<dbReference type="InterPro" id="IPR050652">
    <property type="entry name" value="AN1_A20_ZnFinger"/>
</dbReference>
<dbReference type="Proteomes" id="UP000231279">
    <property type="component" value="Unassembled WGS sequence"/>
</dbReference>
<dbReference type="PANTHER" id="PTHR10634">
    <property type="entry name" value="AN1-TYPE ZINC FINGER PROTEIN"/>
    <property type="match status" value="1"/>
</dbReference>
<dbReference type="GO" id="GO:0008270">
    <property type="term" value="F:zinc ion binding"/>
    <property type="evidence" value="ECO:0007669"/>
    <property type="project" value="UniProtKB-KW"/>
</dbReference>
<keyword evidence="3 5" id="KW-0863">Zinc-finger</keyword>
<dbReference type="SUPFAM" id="SSF57716">
    <property type="entry name" value="Glucocorticoid receptor-like (DNA-binding domain)"/>
    <property type="match status" value="1"/>
</dbReference>
<keyword evidence="9" id="KW-1185">Reference proteome</keyword>
<accession>A0A2G9GTN1</accession>
<dbReference type="InterPro" id="IPR035896">
    <property type="entry name" value="AN1-like_Znf"/>
</dbReference>
<dbReference type="Gene3D" id="1.20.5.4770">
    <property type="match status" value="1"/>
</dbReference>
<comment type="caution">
    <text evidence="8">The sequence shown here is derived from an EMBL/GenBank/DDBJ whole genome shotgun (WGS) entry which is preliminary data.</text>
</comment>
<feature type="domain" description="A20-type" evidence="6">
    <location>
        <begin position="7"/>
        <end position="41"/>
    </location>
</feature>
<gene>
    <name evidence="8" type="ORF">CDL12_19044</name>
</gene>
<dbReference type="SMART" id="SM00259">
    <property type="entry name" value="ZnF_A20"/>
    <property type="match status" value="1"/>
</dbReference>
<evidence type="ECO:0000259" key="6">
    <source>
        <dbReference type="PROSITE" id="PS51036"/>
    </source>
</evidence>
<dbReference type="PROSITE" id="PS51036">
    <property type="entry name" value="ZF_A20"/>
    <property type="match status" value="1"/>
</dbReference>
<feature type="domain" description="AN1-type" evidence="7">
    <location>
        <begin position="84"/>
        <end position="130"/>
    </location>
</feature>
<dbReference type="PANTHER" id="PTHR10634:SF124">
    <property type="entry name" value="ZINC FINGER A20 AND AN1 DOMAIN-CONTAINING STRESS-ASSOCIATED PROTEIN 8-RELATED"/>
    <property type="match status" value="1"/>
</dbReference>
<dbReference type="STRING" id="429701.A0A2G9GTN1"/>
<reference evidence="9" key="1">
    <citation type="journal article" date="2018" name="Gigascience">
        <title>Genome assembly of the Pink Ipe (Handroanthus impetiginosus, Bignoniaceae), a highly valued, ecologically keystone Neotropical timber forest tree.</title>
        <authorList>
            <person name="Silva-Junior O.B."/>
            <person name="Grattapaglia D."/>
            <person name="Novaes E."/>
            <person name="Collevatti R.G."/>
        </authorList>
    </citation>
    <scope>NUCLEOTIDE SEQUENCE [LARGE SCALE GENOMIC DNA]</scope>
    <source>
        <strain evidence="9">cv. UFG-1</strain>
    </source>
</reference>
<name>A0A2G9GTN1_9LAMI</name>
<dbReference type="GO" id="GO:0003677">
    <property type="term" value="F:DNA binding"/>
    <property type="evidence" value="ECO:0007669"/>
    <property type="project" value="InterPro"/>
</dbReference>
<dbReference type="SMART" id="SM00154">
    <property type="entry name" value="ZnF_AN1"/>
    <property type="match status" value="1"/>
</dbReference>
<dbReference type="SUPFAM" id="SSF118310">
    <property type="entry name" value="AN1-like Zinc finger"/>
    <property type="match status" value="1"/>
</dbReference>